<feature type="non-terminal residue" evidence="3">
    <location>
        <position position="1"/>
    </location>
</feature>
<evidence type="ECO:0000313" key="3">
    <source>
        <dbReference type="EMBL" id="CAB4020799.1"/>
    </source>
</evidence>
<feature type="domain" description="SCAN" evidence="2">
    <location>
        <begin position="25"/>
        <end position="65"/>
    </location>
</feature>
<evidence type="ECO:0000313" key="4">
    <source>
        <dbReference type="Proteomes" id="UP001152795"/>
    </source>
</evidence>
<dbReference type="Pfam" id="PF23663">
    <property type="entry name" value="Znf_SCAND3"/>
    <property type="match status" value="1"/>
</dbReference>
<feature type="compositionally biased region" description="Polar residues" evidence="1">
    <location>
        <begin position="263"/>
        <end position="277"/>
    </location>
</feature>
<feature type="region of interest" description="Disordered" evidence="1">
    <location>
        <begin position="226"/>
        <end position="286"/>
    </location>
</feature>
<name>A0A6S7IUZ3_PARCT</name>
<evidence type="ECO:0000256" key="1">
    <source>
        <dbReference type="SAM" id="MobiDB-lite"/>
    </source>
</evidence>
<gene>
    <name evidence="3" type="ORF">PACLA_8A039667</name>
</gene>
<accession>A0A6S7IUZ3</accession>
<evidence type="ECO:0000259" key="2">
    <source>
        <dbReference type="Pfam" id="PF23663"/>
    </source>
</evidence>
<sequence length="394" mass="42753">MAGVSDDIEIIVEAVCVSCKKEYCGSHSCKVCKKACHAIPPCAKLNEDDEEGFGAAVLCASCAATKGEAPPKRKISEKETNWYEKLGKQSGKLAAPVAKRAKGGHGKTPMGFCLLCFREGKQKFWLARGNASTLSNHLSRVHKNQSTKANDVVPESSPLAAEAMKEYKRRFASSAASSSSRNQEKRSGGVTSVQSEPPQTQKTTCMDLDVDSDLTMAEVIEQFERQREDKVVSVSDSQEIQDDAQLEKDDAPLEKDDEKGESSAISQPSPSEPTVTPLTGPIVSGDSVDLTTVVDPISSRNMGPIFQSSLDSFLPSLSEKESGNITNMPFNIEDLAEKIANRVVKKLGPQYGKKEKTSAIPFNPSAKLSLQSSNLIELLDEVPDFELLFEENSR</sequence>
<organism evidence="3 4">
    <name type="scientific">Paramuricea clavata</name>
    <name type="common">Red gorgonian</name>
    <name type="synonym">Violescent sea-whip</name>
    <dbReference type="NCBI Taxonomy" id="317549"/>
    <lineage>
        <taxon>Eukaryota</taxon>
        <taxon>Metazoa</taxon>
        <taxon>Cnidaria</taxon>
        <taxon>Anthozoa</taxon>
        <taxon>Octocorallia</taxon>
        <taxon>Malacalcyonacea</taxon>
        <taxon>Plexauridae</taxon>
        <taxon>Paramuricea</taxon>
    </lineage>
</organism>
<feature type="compositionally biased region" description="Polar residues" evidence="1">
    <location>
        <begin position="189"/>
        <end position="204"/>
    </location>
</feature>
<dbReference type="AlphaFoldDB" id="A0A6S7IUZ3"/>
<comment type="caution">
    <text evidence="3">The sequence shown here is derived from an EMBL/GenBank/DDBJ whole genome shotgun (WGS) entry which is preliminary data.</text>
</comment>
<feature type="compositionally biased region" description="Basic and acidic residues" evidence="1">
    <location>
        <begin position="245"/>
        <end position="261"/>
    </location>
</feature>
<proteinExistence type="predicted"/>
<keyword evidence="4" id="KW-1185">Reference proteome</keyword>
<dbReference type="Proteomes" id="UP001152795">
    <property type="component" value="Unassembled WGS sequence"/>
</dbReference>
<protein>
    <recommendedName>
        <fullName evidence="2">SCAN domain-containing protein</fullName>
    </recommendedName>
</protein>
<dbReference type="InterPro" id="IPR057560">
    <property type="entry name" value="Znf_SCAND3"/>
</dbReference>
<reference evidence="3" key="1">
    <citation type="submission" date="2020-04" db="EMBL/GenBank/DDBJ databases">
        <authorList>
            <person name="Alioto T."/>
            <person name="Alioto T."/>
            <person name="Gomez Garrido J."/>
        </authorList>
    </citation>
    <scope>NUCLEOTIDE SEQUENCE</scope>
    <source>
        <strain evidence="3">A484AB</strain>
    </source>
</reference>
<feature type="region of interest" description="Disordered" evidence="1">
    <location>
        <begin position="171"/>
        <end position="209"/>
    </location>
</feature>
<dbReference type="EMBL" id="CACRXK020011132">
    <property type="protein sequence ID" value="CAB4020799.1"/>
    <property type="molecule type" value="Genomic_DNA"/>
</dbReference>